<gene>
    <name evidence="1" type="ORF">A9K56_10805</name>
</gene>
<evidence type="ECO:0008006" key="3">
    <source>
        <dbReference type="Google" id="ProtNLM"/>
    </source>
</evidence>
<evidence type="ECO:0000313" key="1">
    <source>
        <dbReference type="EMBL" id="OBU61188.1"/>
    </source>
</evidence>
<dbReference type="RefSeq" id="WP_065182209.1">
    <property type="nucleotide sequence ID" value="NZ_LYVI01000006.1"/>
</dbReference>
<dbReference type="EMBL" id="LYVI01000006">
    <property type="protein sequence ID" value="OBU61188.1"/>
    <property type="molecule type" value="Genomic_DNA"/>
</dbReference>
<reference evidence="1 2" key="1">
    <citation type="submission" date="2016-05" db="EMBL/GenBank/DDBJ databases">
        <title>Draft Genome Sequences of Stenotrophomonas maltophilia Strains Sm32COP, Sm41DVV, Sm46PAILV, SmF3, SmF22, SmSOFb1 and SmCVFa1, Isolated from Different Manures, in France.</title>
        <authorList>
            <person name="Nazaret S."/>
            <person name="Bodilis J."/>
        </authorList>
    </citation>
    <scope>NUCLEOTIDE SEQUENCE [LARGE SCALE GENOMIC DNA]</scope>
    <source>
        <strain evidence="1 2">Sm41DVV</strain>
    </source>
</reference>
<name>A0AAP7GRE7_STEMA</name>
<dbReference type="SUPFAM" id="SSF53474">
    <property type="entry name" value="alpha/beta-Hydrolases"/>
    <property type="match status" value="1"/>
</dbReference>
<evidence type="ECO:0000313" key="2">
    <source>
        <dbReference type="Proteomes" id="UP000092125"/>
    </source>
</evidence>
<organism evidence="1 2">
    <name type="scientific">Stenotrophomonas maltophilia</name>
    <name type="common">Pseudomonas maltophilia</name>
    <name type="synonym">Xanthomonas maltophilia</name>
    <dbReference type="NCBI Taxonomy" id="40324"/>
    <lineage>
        <taxon>Bacteria</taxon>
        <taxon>Pseudomonadati</taxon>
        <taxon>Pseudomonadota</taxon>
        <taxon>Gammaproteobacteria</taxon>
        <taxon>Lysobacterales</taxon>
        <taxon>Lysobacteraceae</taxon>
        <taxon>Stenotrophomonas</taxon>
        <taxon>Stenotrophomonas maltophilia group</taxon>
    </lineage>
</organism>
<dbReference type="InterPro" id="IPR029058">
    <property type="entry name" value="AB_hydrolase_fold"/>
</dbReference>
<protein>
    <recommendedName>
        <fullName evidence="3">Alpha/beta hydrolase</fullName>
    </recommendedName>
</protein>
<comment type="caution">
    <text evidence="1">The sequence shown here is derived from an EMBL/GenBank/DDBJ whole genome shotgun (WGS) entry which is preliminary data.</text>
</comment>
<dbReference type="AlphaFoldDB" id="A0AAP7GRE7"/>
<dbReference type="Proteomes" id="UP000092125">
    <property type="component" value="Unassembled WGS sequence"/>
</dbReference>
<sequence>MTKILLIHGINNQGKSEEIIRSSWGDALRKGAVAAGMSIPDDVTFHAAFYGDLLHEETESWGKSGPAVTPMGPDALDSDYVDDRIAELYIEYQRGNGISDAQVALALDPGDEPLSAKRMAKGVHKKWLKAIARALESILPDRGKAVARQFLRQASAYLQKPGLKARIDAKVREQLFDSLRTDEEVVVIGHSLGSVIAYDLLRRLHSVVGCRLLLTCGSPLGVNVVKVGIGPPLRCLPNVKHWLNVSDEEDFVALHPELTVKSFGCDQVHNMADVDNGVEDAHDVLRYLAHPAVFRELRKAL</sequence>
<proteinExistence type="predicted"/>
<dbReference type="Gene3D" id="3.40.50.1820">
    <property type="entry name" value="alpha/beta hydrolase"/>
    <property type="match status" value="1"/>
</dbReference>
<accession>A0AAP7GRE7</accession>